<dbReference type="CDD" id="cd22768">
    <property type="entry name" value="OTU_OTUD7"/>
    <property type="match status" value="1"/>
</dbReference>
<protein>
    <recommendedName>
        <fullName evidence="3">ubiquitinyl hydrolase 1</fullName>
        <ecNumber evidence="3">3.4.19.12</ecNumber>
    </recommendedName>
</protein>
<dbReference type="GO" id="GO:0005737">
    <property type="term" value="C:cytoplasm"/>
    <property type="evidence" value="ECO:0007669"/>
    <property type="project" value="TreeGrafter"/>
</dbReference>
<dbReference type="Pfam" id="PF02338">
    <property type="entry name" value="OTU"/>
    <property type="match status" value="1"/>
</dbReference>
<dbReference type="GO" id="GO:0004843">
    <property type="term" value="F:cysteine-type deubiquitinase activity"/>
    <property type="evidence" value="ECO:0007669"/>
    <property type="project" value="UniProtKB-EC"/>
</dbReference>
<dbReference type="Proteomes" id="UP000663887">
    <property type="component" value="Unassembled WGS sequence"/>
</dbReference>
<organism evidence="14 17">
    <name type="scientific">Rotaria magnacalcarata</name>
    <dbReference type="NCBI Taxonomy" id="392030"/>
    <lineage>
        <taxon>Eukaryota</taxon>
        <taxon>Metazoa</taxon>
        <taxon>Spiralia</taxon>
        <taxon>Gnathifera</taxon>
        <taxon>Rotifera</taxon>
        <taxon>Eurotatoria</taxon>
        <taxon>Bdelloidea</taxon>
        <taxon>Philodinida</taxon>
        <taxon>Philodinidae</taxon>
        <taxon>Rotaria</taxon>
    </lineage>
</organism>
<evidence type="ECO:0000256" key="7">
    <source>
        <dbReference type="ARBA" id="ARBA00022786"/>
    </source>
</evidence>
<dbReference type="GO" id="GO:0071108">
    <property type="term" value="P:protein K48-linked deubiquitination"/>
    <property type="evidence" value="ECO:0007669"/>
    <property type="project" value="TreeGrafter"/>
</dbReference>
<keyword evidence="4" id="KW-0645">Protease</keyword>
<feature type="compositionally biased region" description="Polar residues" evidence="11">
    <location>
        <begin position="638"/>
        <end position="650"/>
    </location>
</feature>
<dbReference type="EMBL" id="CAJNRE010012697">
    <property type="protein sequence ID" value="CAF2112626.1"/>
    <property type="molecule type" value="Genomic_DNA"/>
</dbReference>
<dbReference type="EMBL" id="CAJNOW010000121">
    <property type="protein sequence ID" value="CAF1242280.1"/>
    <property type="molecule type" value="Genomic_DNA"/>
</dbReference>
<keyword evidence="8" id="KW-0378">Hydrolase</keyword>
<dbReference type="AlphaFoldDB" id="A0A814ZDU8"/>
<dbReference type="GO" id="GO:0070530">
    <property type="term" value="F:K63-linked polyubiquitin modification-dependent protein binding"/>
    <property type="evidence" value="ECO:0007669"/>
    <property type="project" value="TreeGrafter"/>
</dbReference>
<sequence length="808" mass="91572">MHSYSQHHIKDANVDMFDDDKPPHPLNNTSSEIKLRRTNTDSLNYPVLHRALSTVSANQSLVYNQRNALAKNFRRISVNDEIVTIDHTDADASFLLPNLYELPDDIRTRVMDSLVDTTTMATLEESKRLNWWANKKLTSPKLYPVLTSGDGNCLLHATSLAMWGFHDHSLSMRKALNETMITSKPNNSLYRRWRWAQSVQNKKYGLVFSEQEWTDEWKSLLRLSSAEPRVSQKTSSNSNNRSTNSTAPTDEMNRNKSPQTGTPTSVGGSTKSSSPSARQYYESLEEFHVYVLANNIRRPIIIYSDTILRTNDGEPISPIEFGGIYLPLEIPPEKCHRQPVFLAFDAAHFSALVPMEQNSKATSKVATYRIPLIDIEAIDLLPIHYFIDPGSNFAWPIDEELSDEKIHLYTHFGESRMETIERYLNLSKETCPLNALLSPSTTNNNISDDIGSSTDANSSSIINIDLSTSNTETNSTISTIINKKPARSSFSSFSKIIRRTFIEPFSSVKRASLKQHRQHPSCDISDGVMNNENEHIRRTSSPLLNHQTNILTIIVTNFQPKRPKTCDNMIKNYIDACMNEYRLEKNSRQMNAISVNTNENNSINKNHSEWHNEATSSQQPFVDHRYNSSIAANRYKQTTSSITNTNQKPPETSGRKLPAVPISSTSKINPAIRQPQQSSSMNENDELLPIENGQFSSHINYVQQTHKKSSPLTQSNSLEMNYNRNNYPESYVNGLSSNRTAKTNPTEELEKNRQASNALTSKLQSAFIRRQQSLGYDKNNSIQLSHDSNINNRDSIKANNNKNKNQSK</sequence>
<accession>A0A814ZDU8</accession>
<keyword evidence="10" id="KW-0862">Zinc</keyword>
<dbReference type="EMBL" id="CAJNOV010000121">
    <property type="protein sequence ID" value="CAF0991296.1"/>
    <property type="molecule type" value="Genomic_DNA"/>
</dbReference>
<feature type="region of interest" description="Disordered" evidence="11">
    <location>
        <begin position="638"/>
        <end position="682"/>
    </location>
</feature>
<dbReference type="PROSITE" id="PS50802">
    <property type="entry name" value="OTU"/>
    <property type="match status" value="1"/>
</dbReference>
<evidence type="ECO:0000256" key="11">
    <source>
        <dbReference type="SAM" id="MobiDB-lite"/>
    </source>
</evidence>
<evidence type="ECO:0000256" key="2">
    <source>
        <dbReference type="ARBA" id="ARBA00005865"/>
    </source>
</evidence>
<gene>
    <name evidence="13" type="ORF">CJN711_LOCUS1867</name>
    <name evidence="14" type="ORF">KQP761_LOCUS1858</name>
    <name evidence="15" type="ORF">MBJ925_LOCUS24450</name>
    <name evidence="16" type="ORF">XDN619_LOCUS32741</name>
</gene>
<keyword evidence="6" id="KW-0863">Zinc-finger</keyword>
<feature type="compositionally biased region" description="Low complexity" evidence="11">
    <location>
        <begin position="257"/>
        <end position="276"/>
    </location>
</feature>
<dbReference type="InterPro" id="IPR003323">
    <property type="entry name" value="OTU_dom"/>
</dbReference>
<feature type="region of interest" description="Disordered" evidence="11">
    <location>
        <begin position="703"/>
        <end position="758"/>
    </location>
</feature>
<feature type="compositionally biased region" description="Polar residues" evidence="11">
    <location>
        <begin position="778"/>
        <end position="793"/>
    </location>
</feature>
<dbReference type="GO" id="GO:0005634">
    <property type="term" value="C:nucleus"/>
    <property type="evidence" value="ECO:0007669"/>
    <property type="project" value="TreeGrafter"/>
</dbReference>
<dbReference type="EMBL" id="CAJNRG010016437">
    <property type="protein sequence ID" value="CAF2200187.1"/>
    <property type="molecule type" value="Genomic_DNA"/>
</dbReference>
<proteinExistence type="inferred from homology"/>
<dbReference type="PANTHER" id="PTHR13367">
    <property type="entry name" value="UBIQUITIN THIOESTERASE"/>
    <property type="match status" value="1"/>
</dbReference>
<evidence type="ECO:0000256" key="8">
    <source>
        <dbReference type="ARBA" id="ARBA00022801"/>
    </source>
</evidence>
<dbReference type="Proteomes" id="UP000663855">
    <property type="component" value="Unassembled WGS sequence"/>
</dbReference>
<dbReference type="PANTHER" id="PTHR13367:SF27">
    <property type="entry name" value="OTU DOMAIN-CONTAINING PROTEIN"/>
    <property type="match status" value="1"/>
</dbReference>
<dbReference type="Proteomes" id="UP000663824">
    <property type="component" value="Unassembled WGS sequence"/>
</dbReference>
<feature type="compositionally biased region" description="Low complexity" evidence="11">
    <location>
        <begin position="799"/>
        <end position="808"/>
    </location>
</feature>
<evidence type="ECO:0000256" key="6">
    <source>
        <dbReference type="ARBA" id="ARBA00022771"/>
    </source>
</evidence>
<feature type="region of interest" description="Disordered" evidence="11">
    <location>
        <begin position="778"/>
        <end position="808"/>
    </location>
</feature>
<evidence type="ECO:0000313" key="16">
    <source>
        <dbReference type="EMBL" id="CAF2200187.1"/>
    </source>
</evidence>
<feature type="compositionally biased region" description="Polar residues" evidence="11">
    <location>
        <begin position="662"/>
        <end position="682"/>
    </location>
</feature>
<dbReference type="InterPro" id="IPR051346">
    <property type="entry name" value="OTU_Deubiquitinase"/>
</dbReference>
<feature type="domain" description="OTU" evidence="12">
    <location>
        <begin position="142"/>
        <end position="355"/>
    </location>
</feature>
<feature type="compositionally biased region" description="Basic and acidic residues" evidence="11">
    <location>
        <begin position="8"/>
        <end position="23"/>
    </location>
</feature>
<feature type="region of interest" description="Disordered" evidence="11">
    <location>
        <begin position="228"/>
        <end position="277"/>
    </location>
</feature>
<dbReference type="GO" id="GO:0008270">
    <property type="term" value="F:zinc ion binding"/>
    <property type="evidence" value="ECO:0007669"/>
    <property type="project" value="UniProtKB-KW"/>
</dbReference>
<evidence type="ECO:0000256" key="3">
    <source>
        <dbReference type="ARBA" id="ARBA00012759"/>
    </source>
</evidence>
<dbReference type="EC" id="3.4.19.12" evidence="3"/>
<comment type="caution">
    <text evidence="14">The sequence shown here is derived from an EMBL/GenBank/DDBJ whole genome shotgun (WGS) entry which is preliminary data.</text>
</comment>
<evidence type="ECO:0000256" key="10">
    <source>
        <dbReference type="ARBA" id="ARBA00022833"/>
    </source>
</evidence>
<dbReference type="GO" id="GO:0071947">
    <property type="term" value="P:protein deubiquitination involved in ubiquitin-dependent protein catabolic process"/>
    <property type="evidence" value="ECO:0007669"/>
    <property type="project" value="TreeGrafter"/>
</dbReference>
<feature type="region of interest" description="Disordered" evidence="11">
    <location>
        <begin position="1"/>
        <end position="30"/>
    </location>
</feature>
<evidence type="ECO:0000256" key="9">
    <source>
        <dbReference type="ARBA" id="ARBA00022807"/>
    </source>
</evidence>
<evidence type="ECO:0000256" key="1">
    <source>
        <dbReference type="ARBA" id="ARBA00000707"/>
    </source>
</evidence>
<evidence type="ECO:0000313" key="15">
    <source>
        <dbReference type="EMBL" id="CAF2112626.1"/>
    </source>
</evidence>
<evidence type="ECO:0000313" key="17">
    <source>
        <dbReference type="Proteomes" id="UP000663834"/>
    </source>
</evidence>
<evidence type="ECO:0000313" key="14">
    <source>
        <dbReference type="EMBL" id="CAF1242280.1"/>
    </source>
</evidence>
<dbReference type="GO" id="GO:0035871">
    <property type="term" value="P:protein K11-linked deubiquitination"/>
    <property type="evidence" value="ECO:0007669"/>
    <property type="project" value="TreeGrafter"/>
</dbReference>
<evidence type="ECO:0000256" key="5">
    <source>
        <dbReference type="ARBA" id="ARBA00022723"/>
    </source>
</evidence>
<keyword evidence="9" id="KW-0788">Thiol protease</keyword>
<keyword evidence="5" id="KW-0479">Metal-binding</keyword>
<dbReference type="GO" id="GO:0070536">
    <property type="term" value="P:protein K63-linked deubiquitination"/>
    <property type="evidence" value="ECO:0007669"/>
    <property type="project" value="TreeGrafter"/>
</dbReference>
<comment type="catalytic activity">
    <reaction evidence="1">
        <text>Thiol-dependent hydrolysis of ester, thioester, amide, peptide and isopeptide bonds formed by the C-terminal Gly of ubiquitin (a 76-residue protein attached to proteins as an intracellular targeting signal).</text>
        <dbReference type="EC" id="3.4.19.12"/>
    </reaction>
</comment>
<evidence type="ECO:0000256" key="4">
    <source>
        <dbReference type="ARBA" id="ARBA00022670"/>
    </source>
</evidence>
<keyword evidence="7" id="KW-0833">Ubl conjugation pathway</keyword>
<comment type="similarity">
    <text evidence="2">Belongs to the peptidase C64 family.</text>
</comment>
<dbReference type="Proteomes" id="UP000663834">
    <property type="component" value="Unassembled WGS sequence"/>
</dbReference>
<feature type="compositionally biased region" description="Low complexity" evidence="11">
    <location>
        <begin position="234"/>
        <end position="246"/>
    </location>
</feature>
<dbReference type="OrthoDB" id="10064699at2759"/>
<reference evidence="14" key="1">
    <citation type="submission" date="2021-02" db="EMBL/GenBank/DDBJ databases">
        <authorList>
            <person name="Nowell W R."/>
        </authorList>
    </citation>
    <scope>NUCLEOTIDE SEQUENCE</scope>
</reference>
<feature type="compositionally biased region" description="Polar residues" evidence="11">
    <location>
        <begin position="703"/>
        <end position="746"/>
    </location>
</feature>
<evidence type="ECO:0000313" key="13">
    <source>
        <dbReference type="EMBL" id="CAF0991296.1"/>
    </source>
</evidence>
<evidence type="ECO:0000259" key="12">
    <source>
        <dbReference type="PROSITE" id="PS50802"/>
    </source>
</evidence>
<name>A0A814ZDU8_9BILA</name>